<dbReference type="Proteomes" id="UP000749646">
    <property type="component" value="Unassembled WGS sequence"/>
</dbReference>
<dbReference type="OrthoDB" id="2446503at2759"/>
<evidence type="ECO:0000256" key="1">
    <source>
        <dbReference type="SAM" id="MobiDB-lite"/>
    </source>
</evidence>
<accession>A0A9P6MAX6</accession>
<dbReference type="EMBL" id="JAAAHW010003266">
    <property type="protein sequence ID" value="KAF9985924.1"/>
    <property type="molecule type" value="Genomic_DNA"/>
</dbReference>
<dbReference type="AlphaFoldDB" id="A0A9P6MAX6"/>
<feature type="compositionally biased region" description="Basic and acidic residues" evidence="1">
    <location>
        <begin position="51"/>
        <end position="64"/>
    </location>
</feature>
<organism evidence="2 3">
    <name type="scientific">Modicella reniformis</name>
    <dbReference type="NCBI Taxonomy" id="1440133"/>
    <lineage>
        <taxon>Eukaryota</taxon>
        <taxon>Fungi</taxon>
        <taxon>Fungi incertae sedis</taxon>
        <taxon>Mucoromycota</taxon>
        <taxon>Mortierellomycotina</taxon>
        <taxon>Mortierellomycetes</taxon>
        <taxon>Mortierellales</taxon>
        <taxon>Mortierellaceae</taxon>
        <taxon>Modicella</taxon>
    </lineage>
</organism>
<feature type="region of interest" description="Disordered" evidence="1">
    <location>
        <begin position="51"/>
        <end position="78"/>
    </location>
</feature>
<keyword evidence="3" id="KW-1185">Reference proteome</keyword>
<comment type="caution">
    <text evidence="2">The sequence shown here is derived from an EMBL/GenBank/DDBJ whole genome shotgun (WGS) entry which is preliminary data.</text>
</comment>
<protein>
    <submittedName>
        <fullName evidence="2">Uncharacterized protein</fullName>
    </submittedName>
</protein>
<name>A0A9P6MAX6_9FUNG</name>
<sequence>MSHAAASKKRHVASDVAIESQLLQDAISASLMVKDKDKAMLHFDGQPLVEKSAERRRRQEEIKKLKVNTNRPREVHKM</sequence>
<evidence type="ECO:0000313" key="2">
    <source>
        <dbReference type="EMBL" id="KAF9985924.1"/>
    </source>
</evidence>
<gene>
    <name evidence="2" type="ORF">BGZ65_009423</name>
</gene>
<reference evidence="2" key="1">
    <citation type="journal article" date="2020" name="Fungal Divers.">
        <title>Resolving the Mortierellaceae phylogeny through synthesis of multi-gene phylogenetics and phylogenomics.</title>
        <authorList>
            <person name="Vandepol N."/>
            <person name="Liber J."/>
            <person name="Desiro A."/>
            <person name="Na H."/>
            <person name="Kennedy M."/>
            <person name="Barry K."/>
            <person name="Grigoriev I.V."/>
            <person name="Miller A.N."/>
            <person name="O'Donnell K."/>
            <person name="Stajich J.E."/>
            <person name="Bonito G."/>
        </authorList>
    </citation>
    <scope>NUCLEOTIDE SEQUENCE</scope>
    <source>
        <strain evidence="2">MES-2147</strain>
    </source>
</reference>
<evidence type="ECO:0000313" key="3">
    <source>
        <dbReference type="Proteomes" id="UP000749646"/>
    </source>
</evidence>
<proteinExistence type="predicted"/>